<dbReference type="AlphaFoldDB" id="A0A2J6TA53"/>
<dbReference type="GO" id="GO:0005524">
    <property type="term" value="F:ATP binding"/>
    <property type="evidence" value="ECO:0007669"/>
    <property type="project" value="InterPro"/>
</dbReference>
<sequence>ELAKYFDKEADNLEKLQQYKSPHLIKPVAAYQIREERCLIFPWADGGNLGNYWENHGRKSRESQSLQWIMLQFVGICSALEELHDSNCRHGDLKPENILWFKDDNDMGTLQIADLGLAAFHEKDAHTNVRLGKDKHTSTPSGTSRYEPPEMDKEREKRAGQEARSRQYDIWSMGCIVLELLIWLTYGYQAVESFRKNTDYFWELQEQSRYVVHHYVTSRMSIMDTQLQDNTAYKELLHLVRTRLLVVKVSQTYESQPEFREIAKVLFTSIRKIQEKCQSKPSYLTPVGLATPPRRDVPRAPQTSLSSHISDPEEDAGPRILVSDHSSTSVQVYFTNLSLLHRTTKPLVDVWESIPDNNFAAELFRLIKWDGVKPRRKKRGVFLCSRCKAIDSTQLFDTKCDLSKLERTICDLCVLLSEALEREKITGVVTLRQNGAIVGVENGPNLLSIYVDPGPNIPPGAQLGLPSLLEQGSVEQFTLLNEWIRVCDSTHDKCRRDNAGDILTMPTRLIEVGEPVRLVDSASIKTSPYVALSHCWGPLKDNEKFCTSKRNIEQLKSCIPLHSLPRTFRDTVTITRGLRIKYIWIDSLCIIQDDDDDWERESGKMERVFSDAYCTIGASSGRSSLEGFLADRTPRDYVQLQTQSAGALYVCPAIDDFHRHVELGELNRRGWVLQERALSRRSIYFTSTQVYWECGKGVQCETLARLYNSKAALLGDANFPNSALEYYRDGRQVLIQDLYERYSGLAFTKPSDRPVAILGLQERLARAFRTQAAYGCFAVYFARGILWTRRDDKRMTRIILPAGRRVPSWSWISKEGPIKYMELKFKEIDWATTVDFENPFTRELAAEPEQSSGLGVGGELGTLRGLARRIQMTKWEVLNYIIFDEEGPPDYEDLRCVVIGRDKVENGEDNPKHHALIILQVRSVLGVDIYERVGVASLKPEHVESGGAWVRIM</sequence>
<evidence type="ECO:0000259" key="2">
    <source>
        <dbReference type="PROSITE" id="PS50011"/>
    </source>
</evidence>
<dbReference type="STRING" id="1095630.A0A2J6TA53"/>
<gene>
    <name evidence="3" type="ORF">K444DRAFT_529189</name>
</gene>
<dbReference type="OrthoDB" id="4062651at2759"/>
<feature type="compositionally biased region" description="Basic and acidic residues" evidence="1">
    <location>
        <begin position="147"/>
        <end position="160"/>
    </location>
</feature>
<dbReference type="EMBL" id="KZ613803">
    <property type="protein sequence ID" value="PMD59900.1"/>
    <property type="molecule type" value="Genomic_DNA"/>
</dbReference>
<evidence type="ECO:0000256" key="1">
    <source>
        <dbReference type="SAM" id="MobiDB-lite"/>
    </source>
</evidence>
<dbReference type="PANTHER" id="PTHR33112">
    <property type="entry name" value="DOMAIN PROTEIN, PUTATIVE-RELATED"/>
    <property type="match status" value="1"/>
</dbReference>
<dbReference type="InParanoid" id="A0A2J6TA53"/>
<dbReference type="InterPro" id="IPR011009">
    <property type="entry name" value="Kinase-like_dom_sf"/>
</dbReference>
<feature type="region of interest" description="Disordered" evidence="1">
    <location>
        <begin position="284"/>
        <end position="317"/>
    </location>
</feature>
<dbReference type="GO" id="GO:0004672">
    <property type="term" value="F:protein kinase activity"/>
    <property type="evidence" value="ECO:0007669"/>
    <property type="project" value="InterPro"/>
</dbReference>
<organism evidence="3 4">
    <name type="scientific">Hyaloscypha bicolor E</name>
    <dbReference type="NCBI Taxonomy" id="1095630"/>
    <lineage>
        <taxon>Eukaryota</taxon>
        <taxon>Fungi</taxon>
        <taxon>Dikarya</taxon>
        <taxon>Ascomycota</taxon>
        <taxon>Pezizomycotina</taxon>
        <taxon>Leotiomycetes</taxon>
        <taxon>Helotiales</taxon>
        <taxon>Hyaloscyphaceae</taxon>
        <taxon>Hyaloscypha</taxon>
        <taxon>Hyaloscypha bicolor</taxon>
    </lineage>
</organism>
<dbReference type="Gene3D" id="1.10.510.10">
    <property type="entry name" value="Transferase(Phosphotransferase) domain 1"/>
    <property type="match status" value="1"/>
</dbReference>
<proteinExistence type="predicted"/>
<dbReference type="CDD" id="cd00180">
    <property type="entry name" value="PKc"/>
    <property type="match status" value="1"/>
</dbReference>
<dbReference type="SUPFAM" id="SSF56112">
    <property type="entry name" value="Protein kinase-like (PK-like)"/>
    <property type="match status" value="1"/>
</dbReference>
<dbReference type="SMART" id="SM00220">
    <property type="entry name" value="S_TKc"/>
    <property type="match status" value="1"/>
</dbReference>
<dbReference type="InterPro" id="IPR010730">
    <property type="entry name" value="HET"/>
</dbReference>
<keyword evidence="4" id="KW-1185">Reference proteome</keyword>
<dbReference type="Pfam" id="PF00069">
    <property type="entry name" value="Pkinase"/>
    <property type="match status" value="1"/>
</dbReference>
<feature type="non-terminal residue" evidence="3">
    <location>
        <position position="1"/>
    </location>
</feature>
<feature type="region of interest" description="Disordered" evidence="1">
    <location>
        <begin position="130"/>
        <end position="160"/>
    </location>
</feature>
<dbReference type="GeneID" id="36582864"/>
<feature type="domain" description="Protein kinase" evidence="2">
    <location>
        <begin position="1"/>
        <end position="284"/>
    </location>
</feature>
<dbReference type="RefSeq" id="XP_024736804.1">
    <property type="nucleotide sequence ID" value="XM_024874784.1"/>
</dbReference>
<accession>A0A2J6TA53</accession>
<evidence type="ECO:0000313" key="3">
    <source>
        <dbReference type="EMBL" id="PMD59900.1"/>
    </source>
</evidence>
<reference evidence="3 4" key="1">
    <citation type="submission" date="2016-04" db="EMBL/GenBank/DDBJ databases">
        <title>A degradative enzymes factory behind the ericoid mycorrhizal symbiosis.</title>
        <authorList>
            <consortium name="DOE Joint Genome Institute"/>
            <person name="Martino E."/>
            <person name="Morin E."/>
            <person name="Grelet G."/>
            <person name="Kuo A."/>
            <person name="Kohler A."/>
            <person name="Daghino S."/>
            <person name="Barry K."/>
            <person name="Choi C."/>
            <person name="Cichocki N."/>
            <person name="Clum A."/>
            <person name="Copeland A."/>
            <person name="Hainaut M."/>
            <person name="Haridas S."/>
            <person name="Labutti K."/>
            <person name="Lindquist E."/>
            <person name="Lipzen A."/>
            <person name="Khouja H.-R."/>
            <person name="Murat C."/>
            <person name="Ohm R."/>
            <person name="Olson A."/>
            <person name="Spatafora J."/>
            <person name="Veneault-Fourrey C."/>
            <person name="Henrissat B."/>
            <person name="Grigoriev I."/>
            <person name="Martin F."/>
            <person name="Perotto S."/>
        </authorList>
    </citation>
    <scope>NUCLEOTIDE SEQUENCE [LARGE SCALE GENOMIC DNA]</scope>
    <source>
        <strain evidence="3 4">E</strain>
    </source>
</reference>
<dbReference type="Pfam" id="PF06985">
    <property type="entry name" value="HET"/>
    <property type="match status" value="1"/>
</dbReference>
<dbReference type="PANTHER" id="PTHR33112:SF10">
    <property type="entry name" value="TOL"/>
    <property type="match status" value="1"/>
</dbReference>
<dbReference type="InterPro" id="IPR000719">
    <property type="entry name" value="Prot_kinase_dom"/>
</dbReference>
<dbReference type="PROSITE" id="PS50011">
    <property type="entry name" value="PROTEIN_KINASE_DOM"/>
    <property type="match status" value="1"/>
</dbReference>
<evidence type="ECO:0000313" key="4">
    <source>
        <dbReference type="Proteomes" id="UP000235371"/>
    </source>
</evidence>
<name>A0A2J6TA53_9HELO</name>
<protein>
    <submittedName>
        <fullName evidence="3">HET-domain-containing protein</fullName>
    </submittedName>
</protein>
<dbReference type="Proteomes" id="UP000235371">
    <property type="component" value="Unassembled WGS sequence"/>
</dbReference>